<keyword evidence="1" id="KW-0175">Coiled coil</keyword>
<dbReference type="Gene3D" id="1.10.8.270">
    <property type="entry name" value="putative rabgap domain of human tbc1 domain family member 14 like domains"/>
    <property type="match status" value="1"/>
</dbReference>
<dbReference type="STRING" id="136037.A0A067R3C5"/>
<dbReference type="EMBL" id="KK852731">
    <property type="protein sequence ID" value="KDR17495.1"/>
    <property type="molecule type" value="Genomic_DNA"/>
</dbReference>
<dbReference type="Gene3D" id="1.10.472.80">
    <property type="entry name" value="Ypt/Rab-GAP domain of gyp1p, domain 3"/>
    <property type="match status" value="1"/>
</dbReference>
<feature type="compositionally biased region" description="Low complexity" evidence="2">
    <location>
        <begin position="391"/>
        <end position="402"/>
    </location>
</feature>
<sequence length="899" mass="100744">MKSVSTRKEKNENMPSMCKSSEGRKVKSVFEHLSHHTNQGQVERHLDTGVPEVVCHNSELSNSFHIRRTKRIGMGHPVHYLQKALNSFTQKTRSQSLPSCLESKKLHCLPNDDNNKEVFDSKLPDESKSVDVITLKVNNIVSNETWFRTWPERGVDKLPSHNINCIHECADFNTEGSSLGCECESSGKDNSSFQGNTPAVVSDSVCKGVSNTNQPFHSFSCDKTMELNTCALKTNPVQSSSVWKSDLLSDCDTGDYNLSVQHSSSTKPVHTFESSGISPGKAPIPLRELLQNIPIAYCPITRQLHIISPTHLDLQQQQRESEKYGDLKKEAHQNGLQQQLECIEEEGTGDVCRSGVRCVEDDCVSFESPRSTLQRFGTSSFTRTDASSFSSTVSSLSDASPSTNDDPDDHTTKMHGCPSELGDCFCDEVSGGKTSKKGISGFFSRNVFIWKSSRDSRNNNSSSSNNRCATAPGWKLFGRLVSKPSERDAPDMETSRMPESPPSIISTGSNSKHYEDIVASSSALILHSRPSNLPAKPPDEDQKHRQEYQQMVEAARKKEVKEAKLRKKQLQRQLKMEGQLANAAYVWNNEILPKWDTMRSSRKACDLWWQGIPPSVRGKVWKLAIGNDLNVTNQLYNICLTRAQERLRATDSVDVVEVAAAAAARTGDGADKEASMELIQLDIARTFPHLCIFQCGGPYYDMLHCLLGAYVCYRPDVGYVQGMSFIAAVLILNLEAADAFICFANLLNRPCHMAFFCLNQTLMNAYYAAYNDFFRENLPRLHTHFVESSLSADLYLLDWLYTVFAKAMPLDVACRVWDVFLRDGEEFLFRAALGVLHLHQETLLKLDFIHGAQFLTKLPDDLAADLLFRSIESIHMTVGKQRFGEVLAHHVDKCWHKPR</sequence>
<dbReference type="GO" id="GO:0016192">
    <property type="term" value="P:vesicle-mediated transport"/>
    <property type="evidence" value="ECO:0007669"/>
    <property type="project" value="UniProtKB-ARBA"/>
</dbReference>
<dbReference type="eggNOG" id="KOG2223">
    <property type="taxonomic scope" value="Eukaryota"/>
</dbReference>
<name>A0A067R3C5_ZOONE</name>
<dbReference type="SUPFAM" id="SSF47923">
    <property type="entry name" value="Ypt/Rab-GAP domain of gyp1p"/>
    <property type="match status" value="2"/>
</dbReference>
<feature type="coiled-coil region" evidence="1">
    <location>
        <begin position="553"/>
        <end position="580"/>
    </location>
</feature>
<dbReference type="OrthoDB" id="294251at2759"/>
<evidence type="ECO:0000313" key="4">
    <source>
        <dbReference type="EMBL" id="KDR17495.1"/>
    </source>
</evidence>
<dbReference type="Proteomes" id="UP000027135">
    <property type="component" value="Unassembled WGS sequence"/>
</dbReference>
<feature type="compositionally biased region" description="Basic and acidic residues" evidence="2">
    <location>
        <begin position="485"/>
        <end position="496"/>
    </location>
</feature>
<feature type="compositionally biased region" description="Basic and acidic residues" evidence="2">
    <location>
        <begin position="1"/>
        <end position="12"/>
    </location>
</feature>
<dbReference type="PANTHER" id="PTHR47219">
    <property type="entry name" value="RAB GTPASE-ACTIVATING PROTEIN 1-LIKE"/>
    <property type="match status" value="1"/>
</dbReference>
<dbReference type="Gene3D" id="1.10.10.750">
    <property type="entry name" value="Ypt/Rab-GAP domain of gyp1p, domain 1"/>
    <property type="match status" value="1"/>
</dbReference>
<feature type="region of interest" description="Disordered" evidence="2">
    <location>
        <begin position="1"/>
        <end position="24"/>
    </location>
</feature>
<dbReference type="InParanoid" id="A0A067R3C5"/>
<feature type="region of interest" description="Disordered" evidence="2">
    <location>
        <begin position="391"/>
        <end position="414"/>
    </location>
</feature>
<dbReference type="FunFam" id="1.10.472.80:FF:000006">
    <property type="entry name" value="TBC1 domain family member 14"/>
    <property type="match status" value="1"/>
</dbReference>
<gene>
    <name evidence="4" type="ORF">L798_08026</name>
</gene>
<dbReference type="GO" id="GO:0031410">
    <property type="term" value="C:cytoplasmic vesicle"/>
    <property type="evidence" value="ECO:0007669"/>
    <property type="project" value="UniProtKB-ARBA"/>
</dbReference>
<dbReference type="Pfam" id="PF00566">
    <property type="entry name" value="RabGAP-TBC"/>
    <property type="match status" value="1"/>
</dbReference>
<reference evidence="4 5" key="1">
    <citation type="journal article" date="2014" name="Nat. Commun.">
        <title>Molecular traces of alternative social organization in a termite genome.</title>
        <authorList>
            <person name="Terrapon N."/>
            <person name="Li C."/>
            <person name="Robertson H.M."/>
            <person name="Ji L."/>
            <person name="Meng X."/>
            <person name="Booth W."/>
            <person name="Chen Z."/>
            <person name="Childers C.P."/>
            <person name="Glastad K.M."/>
            <person name="Gokhale K."/>
            <person name="Gowin J."/>
            <person name="Gronenberg W."/>
            <person name="Hermansen R.A."/>
            <person name="Hu H."/>
            <person name="Hunt B.G."/>
            <person name="Huylmans A.K."/>
            <person name="Khalil S.M."/>
            <person name="Mitchell R.D."/>
            <person name="Munoz-Torres M.C."/>
            <person name="Mustard J.A."/>
            <person name="Pan H."/>
            <person name="Reese J.T."/>
            <person name="Scharf M.E."/>
            <person name="Sun F."/>
            <person name="Vogel H."/>
            <person name="Xiao J."/>
            <person name="Yang W."/>
            <person name="Yang Z."/>
            <person name="Yang Z."/>
            <person name="Zhou J."/>
            <person name="Zhu J."/>
            <person name="Brent C.S."/>
            <person name="Elsik C.G."/>
            <person name="Goodisman M.A."/>
            <person name="Liberles D.A."/>
            <person name="Roe R.M."/>
            <person name="Vargo E.L."/>
            <person name="Vilcinskas A."/>
            <person name="Wang J."/>
            <person name="Bornberg-Bauer E."/>
            <person name="Korb J."/>
            <person name="Zhang G."/>
            <person name="Liebig J."/>
        </authorList>
    </citation>
    <scope>NUCLEOTIDE SEQUENCE [LARGE SCALE GENOMIC DNA]</scope>
    <source>
        <tissue evidence="4">Whole organism</tissue>
    </source>
</reference>
<dbReference type="SMART" id="SM00164">
    <property type="entry name" value="TBC"/>
    <property type="match status" value="1"/>
</dbReference>
<dbReference type="GO" id="GO:0031267">
    <property type="term" value="F:small GTPase binding"/>
    <property type="evidence" value="ECO:0007669"/>
    <property type="project" value="TreeGrafter"/>
</dbReference>
<dbReference type="InterPro" id="IPR050302">
    <property type="entry name" value="Rab_GAP_TBC_domain"/>
</dbReference>
<dbReference type="FunFam" id="1.10.10.750:FF:000005">
    <property type="entry name" value="TBC1 domain family member 14"/>
    <property type="match status" value="1"/>
</dbReference>
<protein>
    <submittedName>
        <fullName evidence="4">TBC1 domain family member 14</fullName>
    </submittedName>
</protein>
<organism evidence="4 5">
    <name type="scientific">Zootermopsis nevadensis</name>
    <name type="common">Dampwood termite</name>
    <dbReference type="NCBI Taxonomy" id="136037"/>
    <lineage>
        <taxon>Eukaryota</taxon>
        <taxon>Metazoa</taxon>
        <taxon>Ecdysozoa</taxon>
        <taxon>Arthropoda</taxon>
        <taxon>Hexapoda</taxon>
        <taxon>Insecta</taxon>
        <taxon>Pterygota</taxon>
        <taxon>Neoptera</taxon>
        <taxon>Polyneoptera</taxon>
        <taxon>Dictyoptera</taxon>
        <taxon>Blattodea</taxon>
        <taxon>Blattoidea</taxon>
        <taxon>Termitoidae</taxon>
        <taxon>Termopsidae</taxon>
        <taxon>Zootermopsis</taxon>
    </lineage>
</organism>
<evidence type="ECO:0000259" key="3">
    <source>
        <dbReference type="PROSITE" id="PS50086"/>
    </source>
</evidence>
<evidence type="ECO:0000256" key="2">
    <source>
        <dbReference type="SAM" id="MobiDB-lite"/>
    </source>
</evidence>
<dbReference type="PANTHER" id="PTHR47219:SF15">
    <property type="entry name" value="TBC1 DOMAIN FAMILY MEMBER 12 ISOFORM X1"/>
    <property type="match status" value="1"/>
</dbReference>
<evidence type="ECO:0000313" key="5">
    <source>
        <dbReference type="Proteomes" id="UP000027135"/>
    </source>
</evidence>
<feature type="region of interest" description="Disordered" evidence="2">
    <location>
        <begin position="485"/>
        <end position="511"/>
    </location>
</feature>
<proteinExistence type="predicted"/>
<accession>A0A067R3C5</accession>
<evidence type="ECO:0000256" key="1">
    <source>
        <dbReference type="SAM" id="Coils"/>
    </source>
</evidence>
<feature type="domain" description="Rab-GAP TBC" evidence="3">
    <location>
        <begin position="611"/>
        <end position="824"/>
    </location>
</feature>
<dbReference type="GO" id="GO:0005773">
    <property type="term" value="C:vacuole"/>
    <property type="evidence" value="ECO:0007669"/>
    <property type="project" value="UniProtKB-ARBA"/>
</dbReference>
<dbReference type="AlphaFoldDB" id="A0A067R3C5"/>
<dbReference type="InterPro" id="IPR000195">
    <property type="entry name" value="Rab-GAP-TBC_dom"/>
</dbReference>
<keyword evidence="5" id="KW-1185">Reference proteome</keyword>
<dbReference type="PROSITE" id="PS50086">
    <property type="entry name" value="TBC_RABGAP"/>
    <property type="match status" value="1"/>
</dbReference>
<dbReference type="FunFam" id="1.10.8.270:FF:000008">
    <property type="entry name" value="Putative TBC1 domain family member 14"/>
    <property type="match status" value="1"/>
</dbReference>
<dbReference type="InterPro" id="IPR035969">
    <property type="entry name" value="Rab-GAP_TBC_sf"/>
</dbReference>
<dbReference type="GO" id="GO:0005096">
    <property type="term" value="F:GTPase activator activity"/>
    <property type="evidence" value="ECO:0007669"/>
    <property type="project" value="TreeGrafter"/>
</dbReference>